<keyword evidence="1" id="KW-0472">Membrane</keyword>
<evidence type="ECO:0000256" key="1">
    <source>
        <dbReference type="SAM" id="Phobius"/>
    </source>
</evidence>
<sequence>MRRRLPEMPVAELNLMPFLDLVFAFIGILVVIFALQKTLEQTSGRPLAIDALVICVADGEVTLYADPKAAPARYAEQQFPALLDQLSEQGEGVRNLVFALTGACFETRQAFQDAFARFTSLLQRNQDKRLVVRLAYRPLSGRPEAVSGLLADWRTADGADGD</sequence>
<dbReference type="RefSeq" id="WP_164654132.1">
    <property type="nucleotide sequence ID" value="NZ_JAAIJR010000043.1"/>
</dbReference>
<organism evidence="2 3">
    <name type="scientific">Thiorhodococcus mannitoliphagus</name>
    <dbReference type="NCBI Taxonomy" id="329406"/>
    <lineage>
        <taxon>Bacteria</taxon>
        <taxon>Pseudomonadati</taxon>
        <taxon>Pseudomonadota</taxon>
        <taxon>Gammaproteobacteria</taxon>
        <taxon>Chromatiales</taxon>
        <taxon>Chromatiaceae</taxon>
        <taxon>Thiorhodococcus</taxon>
    </lineage>
</organism>
<name>A0A6P1DRX5_9GAMM</name>
<dbReference type="AlphaFoldDB" id="A0A6P1DRX5"/>
<evidence type="ECO:0000313" key="3">
    <source>
        <dbReference type="Proteomes" id="UP000471640"/>
    </source>
</evidence>
<comment type="caution">
    <text evidence="2">The sequence shown here is derived from an EMBL/GenBank/DDBJ whole genome shotgun (WGS) entry which is preliminary data.</text>
</comment>
<accession>A0A6P1DRX5</accession>
<feature type="transmembrane region" description="Helical" evidence="1">
    <location>
        <begin position="15"/>
        <end position="35"/>
    </location>
</feature>
<reference evidence="2 3" key="2">
    <citation type="submission" date="2020-02" db="EMBL/GenBank/DDBJ databases">
        <title>Genome sequences of Thiorhodococcus mannitoliphagus and Thiorhodococcus minor, purple sulfur photosynthetic bacteria in the gammaproteobacterial family, Chromatiaceae.</title>
        <authorList>
            <person name="Aviles F.A."/>
            <person name="Meyer T.E."/>
            <person name="Kyndt J.A."/>
        </authorList>
    </citation>
    <scope>NUCLEOTIDE SEQUENCE [LARGE SCALE GENOMIC DNA]</scope>
    <source>
        <strain evidence="2 3">DSM 18266</strain>
    </source>
</reference>
<keyword evidence="1" id="KW-1133">Transmembrane helix</keyword>
<reference evidence="3" key="1">
    <citation type="journal article" date="2020" name="Microbiol. Resour. Announc.">
        <title>Draft Genome Sequences of Thiorhodococcus mannitoliphagus and Thiorhodococcus minor, Purple Sulfur Photosynthetic Bacteria in the Gammaproteobacterial Family Chromatiaceae.</title>
        <authorList>
            <person name="Aviles F.A."/>
            <person name="Meyer T.E."/>
            <person name="Kyndt J.A."/>
        </authorList>
    </citation>
    <scope>NUCLEOTIDE SEQUENCE [LARGE SCALE GENOMIC DNA]</scope>
    <source>
        <strain evidence="3">DSM 18266</strain>
    </source>
</reference>
<keyword evidence="3" id="KW-1185">Reference proteome</keyword>
<evidence type="ECO:0000313" key="2">
    <source>
        <dbReference type="EMBL" id="NEX21027.1"/>
    </source>
</evidence>
<gene>
    <name evidence="2" type="ORF">G3480_12010</name>
</gene>
<dbReference type="EMBL" id="JAAIJR010000043">
    <property type="protein sequence ID" value="NEX21027.1"/>
    <property type="molecule type" value="Genomic_DNA"/>
</dbReference>
<protein>
    <submittedName>
        <fullName evidence="2">Uncharacterized protein</fullName>
    </submittedName>
</protein>
<keyword evidence="1" id="KW-0812">Transmembrane</keyword>
<proteinExistence type="predicted"/>
<dbReference type="Proteomes" id="UP000471640">
    <property type="component" value="Unassembled WGS sequence"/>
</dbReference>